<reference evidence="1 2" key="1">
    <citation type="submission" date="2019-04" db="EMBL/GenBank/DDBJ databases">
        <authorList>
            <person name="Poehlein A."/>
            <person name="Bengelsdorf F.R."/>
            <person name="Duerre P."/>
            <person name="Daniel R."/>
        </authorList>
    </citation>
    <scope>NUCLEOTIDE SEQUENCE [LARGE SCALE GENOMIC DNA]</scope>
    <source>
        <strain evidence="1 2">BS-1</strain>
    </source>
</reference>
<dbReference type="Proteomes" id="UP000297714">
    <property type="component" value="Unassembled WGS sequence"/>
</dbReference>
<dbReference type="Pfam" id="PF19553">
    <property type="entry name" value="DUF6076"/>
    <property type="match status" value="1"/>
</dbReference>
<dbReference type="EMBL" id="SRMQ01000001">
    <property type="protein sequence ID" value="TGJ78039.1"/>
    <property type="molecule type" value="Genomic_DNA"/>
</dbReference>
<sequence length="331" mass="38282">MDGDIVFYTHDDLIELNGTLLRAGELTVDILNLTPDEYAVMADTFKRAQAAEDDCGLDALDALLRRRKLFALLAPWQWEDFQHRLTRYERYLHDIRVFNTTIQNFIQHLVSHLLKNDPENYAAALHDFYTEPRFVQKYIVTPLTHGTDCYTTHDRYALSYVPREMADGHFAICEEQITDSIQAVLKADYMHALNAGRNILRCKVCGNYFMLKGGAHALYCEGTSPYDSRFTCRQFGTHEVQKELARDIPKLRVKLTAFERITKDMRREVITREEARIAKDTVRDALYDALRRSDLSLDDFEREVSSESVYTRCGITRKAKPRGRPKKDGAP</sequence>
<organism evidence="1 2">
    <name type="scientific">Caproiciproducens galactitolivorans</name>
    <dbReference type="NCBI Taxonomy" id="642589"/>
    <lineage>
        <taxon>Bacteria</taxon>
        <taxon>Bacillati</taxon>
        <taxon>Bacillota</taxon>
        <taxon>Clostridia</taxon>
        <taxon>Eubacteriales</taxon>
        <taxon>Acutalibacteraceae</taxon>
        <taxon>Caproiciproducens</taxon>
    </lineage>
</organism>
<protein>
    <submittedName>
        <fullName evidence="1">Uncharacterized protein</fullName>
    </submittedName>
</protein>
<keyword evidence="2" id="KW-1185">Reference proteome</keyword>
<evidence type="ECO:0000313" key="1">
    <source>
        <dbReference type="EMBL" id="TGJ78039.1"/>
    </source>
</evidence>
<evidence type="ECO:0000313" key="2">
    <source>
        <dbReference type="Proteomes" id="UP000297714"/>
    </source>
</evidence>
<dbReference type="InterPro" id="IPR045722">
    <property type="entry name" value="DUF6076"/>
</dbReference>
<dbReference type="AlphaFoldDB" id="A0A4Z0Y282"/>
<proteinExistence type="predicted"/>
<gene>
    <name evidence="1" type="ORF">CAGA_04510</name>
</gene>
<accession>A0A4Z0Y282</accession>
<comment type="caution">
    <text evidence="1">The sequence shown here is derived from an EMBL/GenBank/DDBJ whole genome shotgun (WGS) entry which is preliminary data.</text>
</comment>
<name>A0A4Z0Y282_9FIRM</name>